<dbReference type="PROSITE" id="PS00022">
    <property type="entry name" value="EGF_1"/>
    <property type="match status" value="2"/>
</dbReference>
<dbReference type="InterPro" id="IPR018711">
    <property type="entry name" value="NAGPA"/>
</dbReference>
<evidence type="ECO:0000256" key="4">
    <source>
        <dbReference type="ARBA" id="ARBA00023157"/>
    </source>
</evidence>
<evidence type="ECO:0000256" key="7">
    <source>
        <dbReference type="SAM" id="Phobius"/>
    </source>
</evidence>
<evidence type="ECO:0000256" key="1">
    <source>
        <dbReference type="ARBA" id="ARBA00022536"/>
    </source>
</evidence>
<reference evidence="10" key="2">
    <citation type="submission" date="2025-09" db="UniProtKB">
        <authorList>
            <consortium name="Ensembl"/>
        </authorList>
    </citation>
    <scope>IDENTIFICATION</scope>
</reference>
<dbReference type="SMART" id="SM00181">
    <property type="entry name" value="EGF"/>
    <property type="match status" value="3"/>
</dbReference>
<proteinExistence type="predicted"/>
<dbReference type="Gene3D" id="2.170.300.10">
    <property type="entry name" value="Tie2 ligand-binding domain superfamily"/>
    <property type="match status" value="1"/>
</dbReference>
<dbReference type="PANTHER" id="PTHR40446:SF2">
    <property type="entry name" value="N-ACETYLGLUCOSAMINE-1-PHOSPHODIESTER ALPHA-N-ACETYLGLUCOSAMINIDASE"/>
    <property type="match status" value="1"/>
</dbReference>
<comment type="caution">
    <text evidence="5">Lacks conserved residue(s) required for the propagation of feature annotation.</text>
</comment>
<dbReference type="Pfam" id="PF09992">
    <property type="entry name" value="NAGPA"/>
    <property type="match status" value="1"/>
</dbReference>
<dbReference type="CDD" id="cd00055">
    <property type="entry name" value="EGF_Lam"/>
    <property type="match status" value="1"/>
</dbReference>
<evidence type="ECO:0000259" key="9">
    <source>
        <dbReference type="PROSITE" id="PS50026"/>
    </source>
</evidence>
<sequence>MAAPSVNCGWLLLLIYIAYGSSENEDFWSPLNADILLPYGPGGAHGPSHSHRYVRDCQSVTHGNVTYETWPSNRDAHAPVAETKLFVSPIRIGHCVQGHVTVVSNPLQTFSVLEPGGAGGCGKPLTETVTRTAGTRRCLYAQNGGFFNTSNNRCLGNVVSDGTLVQNSGGIQNSQFGIKKDGTLVFGYLSQEDVQGDANPFVQLVSGVVWLLRNGKVYINESMEAECSKTQETGSFNRFVNVVSARTALGHDKEGRLVLFHIDGETDNRGMNLWEVAEFLQRQGVVNAVNLDGGGSSTFVAGGSLASYPSDSCHPYLDGTRWRCPRAVSTVLCVHEPPCQPEDCGGRGSCIGGRCVCHSGWAGPACRSPSCQQSACGDHGLCTQYGCACDAGWMGTNCSQVCPPGFYGDGCNQTCTCTNGGVCDPVHGRCSCPAGFQGEACEQECPLGFYGLGCKRECHCPNKCLCDPVKGSCNVTWHGERNQTIHTASHCLARELLKTWQEEVEAHRVTPYFTERTWLTITVVLGMLLLASAVGNVIQVSRKPGTAGFRATYSYVPLAEMTAEMDYEDRPDESKRAAMDSSISY</sequence>
<dbReference type="PROSITE" id="PS50026">
    <property type="entry name" value="EGF_3"/>
    <property type="match status" value="1"/>
</dbReference>
<keyword evidence="4 5" id="KW-1015">Disulfide bond</keyword>
<dbReference type="STRING" id="1676925.ENSPKIP00000014344"/>
<dbReference type="Proteomes" id="UP000261540">
    <property type="component" value="Unplaced"/>
</dbReference>
<evidence type="ECO:0000256" key="3">
    <source>
        <dbReference type="ARBA" id="ARBA00022737"/>
    </source>
</evidence>
<reference evidence="10" key="1">
    <citation type="submission" date="2025-08" db="UniProtKB">
        <authorList>
            <consortium name="Ensembl"/>
        </authorList>
    </citation>
    <scope>IDENTIFICATION</scope>
</reference>
<keyword evidence="7" id="KW-0812">Transmembrane</keyword>
<evidence type="ECO:0000256" key="8">
    <source>
        <dbReference type="SAM" id="SignalP"/>
    </source>
</evidence>
<dbReference type="GeneTree" id="ENSGT01030000234566"/>
<dbReference type="FunFam" id="2.170.300.10:FF:000041">
    <property type="entry name" value="Tyrosine protein kinase receptor tie-1, putative"/>
    <property type="match status" value="1"/>
</dbReference>
<dbReference type="Ensembl" id="ENSPKIT00000038783.1">
    <property type="protein sequence ID" value="ENSPKIP00000014344.1"/>
    <property type="gene ID" value="ENSPKIG00000001439.1"/>
</dbReference>
<protein>
    <submittedName>
        <fullName evidence="10">N-acetylglucosamine-1-phosphodiester alpha-N-acetylglucosaminidase</fullName>
    </submittedName>
</protein>
<evidence type="ECO:0000256" key="6">
    <source>
        <dbReference type="SAM" id="MobiDB-lite"/>
    </source>
</evidence>
<evidence type="ECO:0000256" key="5">
    <source>
        <dbReference type="PROSITE-ProRule" id="PRU00076"/>
    </source>
</evidence>
<dbReference type="AlphaFoldDB" id="A0A3B3R7Y4"/>
<evidence type="ECO:0000256" key="2">
    <source>
        <dbReference type="ARBA" id="ARBA00022729"/>
    </source>
</evidence>
<keyword evidence="1 5" id="KW-0245">EGF-like domain</keyword>
<feature type="signal peptide" evidence="8">
    <location>
        <begin position="1"/>
        <end position="22"/>
    </location>
</feature>
<dbReference type="Pfam" id="PF23106">
    <property type="entry name" value="EGF_Teneurin"/>
    <property type="match status" value="1"/>
</dbReference>
<dbReference type="Gene3D" id="2.10.25.10">
    <property type="entry name" value="Laminin"/>
    <property type="match status" value="1"/>
</dbReference>
<feature type="domain" description="EGF-like" evidence="9">
    <location>
        <begin position="407"/>
        <end position="442"/>
    </location>
</feature>
<name>A0A3B3R7Y4_9TELE</name>
<dbReference type="OrthoDB" id="192253at2759"/>
<dbReference type="PROSITE" id="PS01186">
    <property type="entry name" value="EGF_2"/>
    <property type="match status" value="1"/>
</dbReference>
<dbReference type="InterPro" id="IPR000742">
    <property type="entry name" value="EGF"/>
</dbReference>
<dbReference type="PANTHER" id="PTHR40446">
    <property type="entry name" value="N-ACETYLGLUCOSAMINE-1-PHOSPHODIESTER ALPHA-N-ACETYLGLUCOSAMINIDASE"/>
    <property type="match status" value="1"/>
</dbReference>
<evidence type="ECO:0000313" key="11">
    <source>
        <dbReference type="Proteomes" id="UP000261540"/>
    </source>
</evidence>
<dbReference type="GO" id="GO:0033299">
    <property type="term" value="P:secretion of lysosomal enzymes"/>
    <property type="evidence" value="ECO:0007669"/>
    <property type="project" value="TreeGrafter"/>
</dbReference>
<accession>A0A3B3R7Y4</accession>
<feature type="transmembrane region" description="Helical" evidence="7">
    <location>
        <begin position="518"/>
        <end position="538"/>
    </location>
</feature>
<feature type="disulfide bond" evidence="5">
    <location>
        <begin position="432"/>
        <end position="441"/>
    </location>
</feature>
<keyword evidence="11" id="KW-1185">Reference proteome</keyword>
<keyword evidence="7" id="KW-1133">Transmembrane helix</keyword>
<organism evidence="10 11">
    <name type="scientific">Paramormyrops kingsleyae</name>
    <dbReference type="NCBI Taxonomy" id="1676925"/>
    <lineage>
        <taxon>Eukaryota</taxon>
        <taxon>Metazoa</taxon>
        <taxon>Chordata</taxon>
        <taxon>Craniata</taxon>
        <taxon>Vertebrata</taxon>
        <taxon>Euteleostomi</taxon>
        <taxon>Actinopterygii</taxon>
        <taxon>Neopterygii</taxon>
        <taxon>Teleostei</taxon>
        <taxon>Osteoglossocephala</taxon>
        <taxon>Osteoglossomorpha</taxon>
        <taxon>Osteoglossiformes</taxon>
        <taxon>Mormyridae</taxon>
        <taxon>Paramormyrops</taxon>
    </lineage>
</organism>
<keyword evidence="7" id="KW-0472">Membrane</keyword>
<feature type="chain" id="PRO_5017186747" evidence="8">
    <location>
        <begin position="23"/>
        <end position="585"/>
    </location>
</feature>
<keyword evidence="2 8" id="KW-0732">Signal</keyword>
<keyword evidence="3" id="KW-0677">Repeat</keyword>
<feature type="region of interest" description="Disordered" evidence="6">
    <location>
        <begin position="566"/>
        <end position="585"/>
    </location>
</feature>
<dbReference type="CTD" id="51172"/>
<evidence type="ECO:0000313" key="10">
    <source>
        <dbReference type="Ensembl" id="ENSPKIP00000014344.1"/>
    </source>
</evidence>
<dbReference type="KEGG" id="pki:111835813"/>
<dbReference type="InterPro" id="IPR002049">
    <property type="entry name" value="LE_dom"/>
</dbReference>